<evidence type="ECO:0000313" key="2">
    <source>
        <dbReference type="EMBL" id="JAH25441.1"/>
    </source>
</evidence>
<proteinExistence type="predicted"/>
<name>A0A0E9R8G8_ANGAN</name>
<feature type="region of interest" description="Disordered" evidence="1">
    <location>
        <begin position="1"/>
        <end position="43"/>
    </location>
</feature>
<sequence>MERGETHTHRSIGIKRRSSQNPKRVQTASKGPVLRTSCLEKRI</sequence>
<organism evidence="2">
    <name type="scientific">Anguilla anguilla</name>
    <name type="common">European freshwater eel</name>
    <name type="synonym">Muraena anguilla</name>
    <dbReference type="NCBI Taxonomy" id="7936"/>
    <lineage>
        <taxon>Eukaryota</taxon>
        <taxon>Metazoa</taxon>
        <taxon>Chordata</taxon>
        <taxon>Craniata</taxon>
        <taxon>Vertebrata</taxon>
        <taxon>Euteleostomi</taxon>
        <taxon>Actinopterygii</taxon>
        <taxon>Neopterygii</taxon>
        <taxon>Teleostei</taxon>
        <taxon>Anguilliformes</taxon>
        <taxon>Anguillidae</taxon>
        <taxon>Anguilla</taxon>
    </lineage>
</organism>
<feature type="compositionally biased region" description="Polar residues" evidence="1">
    <location>
        <begin position="19"/>
        <end position="29"/>
    </location>
</feature>
<dbReference type="EMBL" id="GBXM01083136">
    <property type="protein sequence ID" value="JAH25441.1"/>
    <property type="molecule type" value="Transcribed_RNA"/>
</dbReference>
<accession>A0A0E9R8G8</accession>
<reference evidence="2" key="2">
    <citation type="journal article" date="2015" name="Fish Shellfish Immunol.">
        <title>Early steps in the European eel (Anguilla anguilla)-Vibrio vulnificus interaction in the gills: Role of the RtxA13 toxin.</title>
        <authorList>
            <person name="Callol A."/>
            <person name="Pajuelo D."/>
            <person name="Ebbesson L."/>
            <person name="Teles M."/>
            <person name="MacKenzie S."/>
            <person name="Amaro C."/>
        </authorList>
    </citation>
    <scope>NUCLEOTIDE SEQUENCE</scope>
</reference>
<evidence type="ECO:0000256" key="1">
    <source>
        <dbReference type="SAM" id="MobiDB-lite"/>
    </source>
</evidence>
<feature type="compositionally biased region" description="Basic residues" evidence="1">
    <location>
        <begin position="9"/>
        <end position="18"/>
    </location>
</feature>
<dbReference type="AlphaFoldDB" id="A0A0E9R8G8"/>
<protein>
    <submittedName>
        <fullName evidence="2">Uncharacterized protein</fullName>
    </submittedName>
</protein>
<reference evidence="2" key="1">
    <citation type="submission" date="2014-11" db="EMBL/GenBank/DDBJ databases">
        <authorList>
            <person name="Amaro Gonzalez C."/>
        </authorList>
    </citation>
    <scope>NUCLEOTIDE SEQUENCE</scope>
</reference>